<dbReference type="InterPro" id="IPR014284">
    <property type="entry name" value="RNA_pol_sigma-70_dom"/>
</dbReference>
<organism evidence="6 7">
    <name type="scientific">Termitidicoccus mucosus</name>
    <dbReference type="NCBI Taxonomy" id="1184151"/>
    <lineage>
        <taxon>Bacteria</taxon>
        <taxon>Pseudomonadati</taxon>
        <taxon>Verrucomicrobiota</taxon>
        <taxon>Opitutia</taxon>
        <taxon>Opitutales</taxon>
        <taxon>Opitutaceae</taxon>
        <taxon>Termitidicoccus</taxon>
    </lineage>
</organism>
<proteinExistence type="inferred from homology"/>
<evidence type="ECO:0000313" key="7">
    <source>
        <dbReference type="Proteomes" id="UP000078486"/>
    </source>
</evidence>
<dbReference type="GO" id="GO:0003677">
    <property type="term" value="F:DNA binding"/>
    <property type="evidence" value="ECO:0007669"/>
    <property type="project" value="InterPro"/>
</dbReference>
<dbReference type="AlphaFoldDB" id="A0A178IPL5"/>
<dbReference type="PANTHER" id="PTHR43133">
    <property type="entry name" value="RNA POLYMERASE ECF-TYPE SIGMA FACTO"/>
    <property type="match status" value="1"/>
</dbReference>
<accession>A0A178IPL5</accession>
<evidence type="ECO:0000313" key="6">
    <source>
        <dbReference type="EMBL" id="OAM91036.1"/>
    </source>
</evidence>
<keyword evidence="2" id="KW-0805">Transcription regulation</keyword>
<evidence type="ECO:0000256" key="2">
    <source>
        <dbReference type="ARBA" id="ARBA00023015"/>
    </source>
</evidence>
<dbReference type="STRING" id="1184151.AW736_05240"/>
<keyword evidence="7" id="KW-1185">Reference proteome</keyword>
<comment type="similarity">
    <text evidence="1">Belongs to the sigma-70 factor family. ECF subfamily.</text>
</comment>
<evidence type="ECO:0000256" key="3">
    <source>
        <dbReference type="ARBA" id="ARBA00023082"/>
    </source>
</evidence>
<reference evidence="6 7" key="1">
    <citation type="submission" date="2016-01" db="EMBL/GenBank/DDBJ databases">
        <title>High potential of lignocellulose degradation of a new Verrucomicrobia species.</title>
        <authorList>
            <person name="Wang Y."/>
            <person name="Shi Y."/>
            <person name="Qiu Z."/>
            <person name="Liu S."/>
            <person name="Yang H."/>
        </authorList>
    </citation>
    <scope>NUCLEOTIDE SEQUENCE [LARGE SCALE GENOMIC DNA]</scope>
    <source>
        <strain evidence="6 7">TSB47</strain>
    </source>
</reference>
<evidence type="ECO:0000256" key="4">
    <source>
        <dbReference type="ARBA" id="ARBA00023163"/>
    </source>
</evidence>
<protein>
    <submittedName>
        <fullName evidence="6">RNA polymerase subunit sigma-24</fullName>
    </submittedName>
</protein>
<dbReference type="SUPFAM" id="SSF88659">
    <property type="entry name" value="Sigma3 and sigma4 domains of RNA polymerase sigma factors"/>
    <property type="match status" value="1"/>
</dbReference>
<evidence type="ECO:0000256" key="1">
    <source>
        <dbReference type="ARBA" id="ARBA00010641"/>
    </source>
</evidence>
<dbReference type="InterPro" id="IPR013324">
    <property type="entry name" value="RNA_pol_sigma_r3/r4-like"/>
</dbReference>
<dbReference type="InterPro" id="IPR039425">
    <property type="entry name" value="RNA_pol_sigma-70-like"/>
</dbReference>
<dbReference type="EMBL" id="LRRQ01000042">
    <property type="protein sequence ID" value="OAM91036.1"/>
    <property type="molecule type" value="Genomic_DNA"/>
</dbReference>
<dbReference type="Gene3D" id="1.10.1740.10">
    <property type="match status" value="1"/>
</dbReference>
<dbReference type="Proteomes" id="UP000078486">
    <property type="component" value="Unassembled WGS sequence"/>
</dbReference>
<feature type="domain" description="RNA polymerase sigma factor 70 region 4 type 2" evidence="5">
    <location>
        <begin position="125"/>
        <end position="173"/>
    </location>
</feature>
<dbReference type="GO" id="GO:0006352">
    <property type="term" value="P:DNA-templated transcription initiation"/>
    <property type="evidence" value="ECO:0007669"/>
    <property type="project" value="InterPro"/>
</dbReference>
<dbReference type="Gene3D" id="1.10.10.10">
    <property type="entry name" value="Winged helix-like DNA-binding domain superfamily/Winged helix DNA-binding domain"/>
    <property type="match status" value="1"/>
</dbReference>
<dbReference type="Pfam" id="PF08281">
    <property type="entry name" value="Sigma70_r4_2"/>
    <property type="match status" value="1"/>
</dbReference>
<dbReference type="InterPro" id="IPR013249">
    <property type="entry name" value="RNA_pol_sigma70_r4_t2"/>
</dbReference>
<keyword evidence="4" id="KW-0804">Transcription</keyword>
<dbReference type="GO" id="GO:0016987">
    <property type="term" value="F:sigma factor activity"/>
    <property type="evidence" value="ECO:0007669"/>
    <property type="project" value="UniProtKB-KW"/>
</dbReference>
<comment type="caution">
    <text evidence="6">The sequence shown here is derived from an EMBL/GenBank/DDBJ whole genome shotgun (WGS) entry which is preliminary data.</text>
</comment>
<keyword evidence="3" id="KW-0731">Sigma factor</keyword>
<dbReference type="NCBIfam" id="TIGR02937">
    <property type="entry name" value="sigma70-ECF"/>
    <property type="match status" value="1"/>
</dbReference>
<dbReference type="RefSeq" id="WP_068769167.1">
    <property type="nucleotide sequence ID" value="NZ_CP109796.1"/>
</dbReference>
<dbReference type="OrthoDB" id="9782991at2"/>
<name>A0A178IPL5_9BACT</name>
<sequence length="200" mass="23228">MDQETIPDENLVERIRNDDETALLALMRKYYVHLCKLSQSLLRRSDLSEDAVSKVFISFWQRRKQIVLTSGARAYLFSAVARQSLYLLSRHARGTTPVPLAEVPETSLVEPNKADSELHYRECLNEIENLLQAMPSKRREIFKLCRLENLRYREVASRLGLSEHTVRNQMMKANEQIGIALPRFRNWLRNIPDSENPTAS</sequence>
<dbReference type="InterPro" id="IPR036388">
    <property type="entry name" value="WH-like_DNA-bd_sf"/>
</dbReference>
<evidence type="ECO:0000259" key="5">
    <source>
        <dbReference type="Pfam" id="PF08281"/>
    </source>
</evidence>
<dbReference type="InterPro" id="IPR013325">
    <property type="entry name" value="RNA_pol_sigma_r2"/>
</dbReference>
<dbReference type="PANTHER" id="PTHR43133:SF46">
    <property type="entry name" value="RNA POLYMERASE SIGMA-70 FACTOR ECF SUBFAMILY"/>
    <property type="match status" value="1"/>
</dbReference>
<gene>
    <name evidence="6" type="ORF">AW736_05240</name>
</gene>
<dbReference type="SUPFAM" id="SSF88946">
    <property type="entry name" value="Sigma2 domain of RNA polymerase sigma factors"/>
    <property type="match status" value="1"/>
</dbReference>